<accession>A0ABW9J8D4</accession>
<dbReference type="RefSeq" id="WP_138723882.1">
    <property type="nucleotide sequence ID" value="NZ_SSHJ02000007.1"/>
</dbReference>
<protein>
    <submittedName>
        <fullName evidence="3">T9SS type A sorting domain-containing protein</fullName>
    </submittedName>
</protein>
<evidence type="ECO:0000313" key="3">
    <source>
        <dbReference type="EMBL" id="MFN0256803.1"/>
    </source>
</evidence>
<dbReference type="InterPro" id="IPR013783">
    <property type="entry name" value="Ig-like_fold"/>
</dbReference>
<keyword evidence="4" id="KW-1185">Reference proteome</keyword>
<feature type="domain" description="Secretion system C-terminal sorting" evidence="2">
    <location>
        <begin position="371"/>
        <end position="446"/>
    </location>
</feature>
<sequence length="448" mass="48635">MKIKRLTLALLCIAAGNSNAQVKISNGTHFIVGTGVNVIISSLSLQYNNSNLITNGNLIFSGSSDNSINGISGISRLTLAKTAGKRLILDSKIALSSQLILNSGTLDLNGHDLDLGNTGNLVNESNISYVTGNSGFVIANANLNSPSAVKPGNMGISFTSIANWGNTVIRRGHLPLSDGNVQTVKRFFDVIPSNNNNLDATVRFDYLDNELNGIQEDQLKFLFSEDSGLTWRQLNSTANLAENYLEISNLNSMGRFSSSGQNFTTLPISDIKLNGVANQQAINLSWNTINEVGVSHFIIEKSIDGQIFSTISKIPSKSSLTKDNSYSITDKNPISGTNYYRVRGIDTDGTETHSAILAVNFNLSSNEHFTVFPNPSTKLIKVRYYATNAQPVTLSVASSIGKTELMKVFQPQIGINELQMDVTILPNGLYFLKVYNTTVNKSTKFIKN</sequence>
<name>A0ABW9J8D4_9SPHI</name>
<evidence type="ECO:0000256" key="1">
    <source>
        <dbReference type="SAM" id="SignalP"/>
    </source>
</evidence>
<evidence type="ECO:0000313" key="4">
    <source>
        <dbReference type="Proteomes" id="UP001517247"/>
    </source>
</evidence>
<gene>
    <name evidence="3" type="ORF">E6A44_014530</name>
</gene>
<dbReference type="EMBL" id="SSHJ02000007">
    <property type="protein sequence ID" value="MFN0256803.1"/>
    <property type="molecule type" value="Genomic_DNA"/>
</dbReference>
<proteinExistence type="predicted"/>
<feature type="signal peptide" evidence="1">
    <location>
        <begin position="1"/>
        <end position="20"/>
    </location>
</feature>
<dbReference type="Pfam" id="PF18962">
    <property type="entry name" value="Por_Secre_tail"/>
    <property type="match status" value="1"/>
</dbReference>
<dbReference type="InterPro" id="IPR026444">
    <property type="entry name" value="Secre_tail"/>
</dbReference>
<comment type="caution">
    <text evidence="3">The sequence shown here is derived from an EMBL/GenBank/DDBJ whole genome shotgun (WGS) entry which is preliminary data.</text>
</comment>
<feature type="chain" id="PRO_5045302344" evidence="1">
    <location>
        <begin position="21"/>
        <end position="448"/>
    </location>
</feature>
<organism evidence="3 4">
    <name type="scientific">Pedobacter ureilyticus</name>
    <dbReference type="NCBI Taxonomy" id="1393051"/>
    <lineage>
        <taxon>Bacteria</taxon>
        <taxon>Pseudomonadati</taxon>
        <taxon>Bacteroidota</taxon>
        <taxon>Sphingobacteriia</taxon>
        <taxon>Sphingobacteriales</taxon>
        <taxon>Sphingobacteriaceae</taxon>
        <taxon>Pedobacter</taxon>
    </lineage>
</organism>
<dbReference type="NCBIfam" id="TIGR04183">
    <property type="entry name" value="Por_Secre_tail"/>
    <property type="match status" value="1"/>
</dbReference>
<dbReference type="Proteomes" id="UP001517247">
    <property type="component" value="Unassembled WGS sequence"/>
</dbReference>
<keyword evidence="1" id="KW-0732">Signal</keyword>
<evidence type="ECO:0000259" key="2">
    <source>
        <dbReference type="Pfam" id="PF18962"/>
    </source>
</evidence>
<reference evidence="3 4" key="1">
    <citation type="submission" date="2024-12" db="EMBL/GenBank/DDBJ databases">
        <authorList>
            <person name="Hu S."/>
        </authorList>
    </citation>
    <scope>NUCLEOTIDE SEQUENCE [LARGE SCALE GENOMIC DNA]</scope>
    <source>
        <strain evidence="3 4">THG-T11</strain>
    </source>
</reference>
<dbReference type="Gene3D" id="2.60.40.10">
    <property type="entry name" value="Immunoglobulins"/>
    <property type="match status" value="1"/>
</dbReference>